<evidence type="ECO:0000313" key="4">
    <source>
        <dbReference type="Proteomes" id="UP000735302"/>
    </source>
</evidence>
<dbReference type="Proteomes" id="UP000735302">
    <property type="component" value="Unassembled WGS sequence"/>
</dbReference>
<feature type="region of interest" description="Disordered" evidence="1">
    <location>
        <begin position="256"/>
        <end position="387"/>
    </location>
</feature>
<gene>
    <name evidence="3" type="ORF">PoB_001845400</name>
</gene>
<evidence type="ECO:0000313" key="3">
    <source>
        <dbReference type="EMBL" id="GFN91948.1"/>
    </source>
</evidence>
<feature type="transmembrane region" description="Helical" evidence="2">
    <location>
        <begin position="20"/>
        <end position="47"/>
    </location>
</feature>
<reference evidence="3 4" key="1">
    <citation type="journal article" date="2021" name="Elife">
        <title>Chloroplast acquisition without the gene transfer in kleptoplastic sea slugs, Plakobranchus ocellatus.</title>
        <authorList>
            <person name="Maeda T."/>
            <person name="Takahashi S."/>
            <person name="Yoshida T."/>
            <person name="Shimamura S."/>
            <person name="Takaki Y."/>
            <person name="Nagai Y."/>
            <person name="Toyoda A."/>
            <person name="Suzuki Y."/>
            <person name="Arimoto A."/>
            <person name="Ishii H."/>
            <person name="Satoh N."/>
            <person name="Nishiyama T."/>
            <person name="Hasebe M."/>
            <person name="Maruyama T."/>
            <person name="Minagawa J."/>
            <person name="Obokata J."/>
            <person name="Shigenobu S."/>
        </authorList>
    </citation>
    <scope>NUCLEOTIDE SEQUENCE [LARGE SCALE GENOMIC DNA]</scope>
</reference>
<organism evidence="3 4">
    <name type="scientific">Plakobranchus ocellatus</name>
    <dbReference type="NCBI Taxonomy" id="259542"/>
    <lineage>
        <taxon>Eukaryota</taxon>
        <taxon>Metazoa</taxon>
        <taxon>Spiralia</taxon>
        <taxon>Lophotrochozoa</taxon>
        <taxon>Mollusca</taxon>
        <taxon>Gastropoda</taxon>
        <taxon>Heterobranchia</taxon>
        <taxon>Euthyneura</taxon>
        <taxon>Panpulmonata</taxon>
        <taxon>Sacoglossa</taxon>
        <taxon>Placobranchoidea</taxon>
        <taxon>Plakobranchidae</taxon>
        <taxon>Plakobranchus</taxon>
    </lineage>
</organism>
<sequence>MTDFARRLSQVPSNRPILFLGFKMALSTMKTSLIIIFILSLIFVFALEEAEARRGGGGRGGSRGGSRGRTRSRGSSSSGGGGSRPKNYNNVVLSGRIVKGSSPYNKGTWKKAAAAGLIFGGALYLTRSRTSRMYNDRMPIICTNKSYRSPEGKRYDYFICPLPDQNVTLKYCCGPKHGEYCCDKATAQRYYGEHHGSSSSSPAGIIVGILLVIIVICILVYCFKNRNSGPMSKIFKSKRRTRDESDLNLNHTNKHIKQSDSHHHGAPDHPPPYSSSAAYDGSAGLPYAPPPPQMPGGFAAADPSTAPYPNASAPYPPPQAANPYPPPLDGAVNPPYPPPPDGGMNPPYPPMAPGAGNPPYPAPYPSEVPPYPGGVPAPAPSYDSYAA</sequence>
<evidence type="ECO:0000256" key="1">
    <source>
        <dbReference type="SAM" id="MobiDB-lite"/>
    </source>
</evidence>
<feature type="compositionally biased region" description="Gly residues" evidence="1">
    <location>
        <begin position="55"/>
        <end position="65"/>
    </location>
</feature>
<dbReference type="AlphaFoldDB" id="A0AAV3Z9F7"/>
<feature type="compositionally biased region" description="Pro residues" evidence="1">
    <location>
        <begin position="314"/>
        <end position="379"/>
    </location>
</feature>
<feature type="transmembrane region" description="Helical" evidence="2">
    <location>
        <begin position="203"/>
        <end position="223"/>
    </location>
</feature>
<feature type="compositionally biased region" description="Basic and acidic residues" evidence="1">
    <location>
        <begin position="257"/>
        <end position="267"/>
    </location>
</feature>
<comment type="caution">
    <text evidence="3">The sequence shown here is derived from an EMBL/GenBank/DDBJ whole genome shotgun (WGS) entry which is preliminary data.</text>
</comment>
<keyword evidence="2" id="KW-0472">Membrane</keyword>
<feature type="non-terminal residue" evidence="3">
    <location>
        <position position="387"/>
    </location>
</feature>
<proteinExistence type="predicted"/>
<feature type="compositionally biased region" description="Low complexity" evidence="1">
    <location>
        <begin position="274"/>
        <end position="286"/>
    </location>
</feature>
<feature type="compositionally biased region" description="Low complexity" evidence="1">
    <location>
        <begin position="295"/>
        <end position="313"/>
    </location>
</feature>
<dbReference type="EMBL" id="BLXT01002201">
    <property type="protein sequence ID" value="GFN91948.1"/>
    <property type="molecule type" value="Genomic_DNA"/>
</dbReference>
<keyword evidence="4" id="KW-1185">Reference proteome</keyword>
<name>A0AAV3Z9F7_9GAST</name>
<keyword evidence="2" id="KW-1133">Transmembrane helix</keyword>
<keyword evidence="2" id="KW-0812">Transmembrane</keyword>
<accession>A0AAV3Z9F7</accession>
<feature type="region of interest" description="Disordered" evidence="1">
    <location>
        <begin position="53"/>
        <end position="89"/>
    </location>
</feature>
<protein>
    <submittedName>
        <fullName evidence="3">Protein shisa-4-like</fullName>
    </submittedName>
</protein>
<evidence type="ECO:0000256" key="2">
    <source>
        <dbReference type="SAM" id="Phobius"/>
    </source>
</evidence>